<dbReference type="OrthoDB" id="356483at2"/>
<dbReference type="EMBL" id="CP002696">
    <property type="protein sequence ID" value="AEE15910.1"/>
    <property type="molecule type" value="Genomic_DNA"/>
</dbReference>
<name>F4LP34_TREBD</name>
<sequence length="342" mass="38576">MARITMQDIADELGVSRISVWKVFNNVDTVSPVLKSRILDKASELGYVKAAQLAESRLCGGETNVAVVVSRPESSTFWSTIIHSMAETFSCEKVNLLYVYVPSRYSADFVFPEILRHHMVDGIVVINVYDTEILDMLNALPMAKVFLDITTDYPFLRLKGDLVLLEGKQTVKLITGDLIRNGCTRIGFIGDIKYALTNKLRYEGYTAAITEAGLVCENDYLFYDKIGINEYYASISDYLDSVTSFPDAYVCVSDFVAHFIYRYFLEHPRRLKNPLVVTGYDGSFEYPAVADSITTARVDTRKIGKLLADRICYRIKNPSMPKEISYVFPEVILKDSCLTPVI</sequence>
<dbReference type="SUPFAM" id="SSF47413">
    <property type="entry name" value="lambda repressor-like DNA-binding domains"/>
    <property type="match status" value="1"/>
</dbReference>
<dbReference type="InterPro" id="IPR010982">
    <property type="entry name" value="Lambda_DNA-bd_dom_sf"/>
</dbReference>
<dbReference type="eggNOG" id="COG1609">
    <property type="taxonomic scope" value="Bacteria"/>
</dbReference>
<feature type="domain" description="HTH lacI-type" evidence="5">
    <location>
        <begin position="4"/>
        <end position="55"/>
    </location>
</feature>
<dbReference type="Gene3D" id="3.40.50.2300">
    <property type="match status" value="2"/>
</dbReference>
<dbReference type="InterPro" id="IPR046335">
    <property type="entry name" value="LacI/GalR-like_sensor"/>
</dbReference>
<dbReference type="GO" id="GO:0000976">
    <property type="term" value="F:transcription cis-regulatory region binding"/>
    <property type="evidence" value="ECO:0007669"/>
    <property type="project" value="TreeGrafter"/>
</dbReference>
<dbReference type="PANTHER" id="PTHR30146">
    <property type="entry name" value="LACI-RELATED TRANSCRIPTIONAL REPRESSOR"/>
    <property type="match status" value="1"/>
</dbReference>
<accession>F4LP34</accession>
<proteinExistence type="predicted"/>
<dbReference type="Gene3D" id="1.10.260.40">
    <property type="entry name" value="lambda repressor-like DNA-binding domains"/>
    <property type="match status" value="1"/>
</dbReference>
<evidence type="ECO:0000256" key="3">
    <source>
        <dbReference type="ARBA" id="ARBA00023125"/>
    </source>
</evidence>
<dbReference type="HOGENOM" id="CLU_037628_6_2_12"/>
<dbReference type="InterPro" id="IPR028082">
    <property type="entry name" value="Peripla_BP_I"/>
</dbReference>
<evidence type="ECO:0000259" key="5">
    <source>
        <dbReference type="PROSITE" id="PS50932"/>
    </source>
</evidence>
<keyword evidence="2" id="KW-0805">Transcription regulation</keyword>
<dbReference type="PROSITE" id="PS50932">
    <property type="entry name" value="HTH_LACI_2"/>
    <property type="match status" value="1"/>
</dbReference>
<dbReference type="PANTHER" id="PTHR30146:SF148">
    <property type="entry name" value="HTH-TYPE TRANSCRIPTIONAL REPRESSOR PURR-RELATED"/>
    <property type="match status" value="1"/>
</dbReference>
<dbReference type="Pfam" id="PF13377">
    <property type="entry name" value="Peripla_BP_3"/>
    <property type="match status" value="1"/>
</dbReference>
<evidence type="ECO:0000256" key="2">
    <source>
        <dbReference type="ARBA" id="ARBA00023015"/>
    </source>
</evidence>
<dbReference type="SUPFAM" id="SSF53822">
    <property type="entry name" value="Periplasmic binding protein-like I"/>
    <property type="match status" value="1"/>
</dbReference>
<keyword evidence="4" id="KW-0804">Transcription</keyword>
<evidence type="ECO:0000256" key="4">
    <source>
        <dbReference type="ARBA" id="ARBA00023163"/>
    </source>
</evidence>
<dbReference type="AlphaFoldDB" id="F4LP34"/>
<dbReference type="GO" id="GO:0003700">
    <property type="term" value="F:DNA-binding transcription factor activity"/>
    <property type="evidence" value="ECO:0007669"/>
    <property type="project" value="TreeGrafter"/>
</dbReference>
<dbReference type="Proteomes" id="UP000006546">
    <property type="component" value="Chromosome"/>
</dbReference>
<dbReference type="KEGG" id="tbe:Trebr_0466"/>
<evidence type="ECO:0000256" key="1">
    <source>
        <dbReference type="ARBA" id="ARBA00022491"/>
    </source>
</evidence>
<reference evidence="7" key="1">
    <citation type="submission" date="2011-04" db="EMBL/GenBank/DDBJ databases">
        <title>The complete genome of Treponema brennaborense DSM 12168.</title>
        <authorList>
            <person name="Lucas S."/>
            <person name="Han J."/>
            <person name="Lapidus A."/>
            <person name="Bruce D."/>
            <person name="Goodwin L."/>
            <person name="Pitluck S."/>
            <person name="Peters L."/>
            <person name="Kyrpides N."/>
            <person name="Mavromatis K."/>
            <person name="Ivanova N."/>
            <person name="Mikhailova N."/>
            <person name="Pagani I."/>
            <person name="Teshima H."/>
            <person name="Detter J.C."/>
            <person name="Tapia R."/>
            <person name="Han C."/>
            <person name="Land M."/>
            <person name="Hauser L."/>
            <person name="Markowitz V."/>
            <person name="Cheng J.-F."/>
            <person name="Hugenholtz P."/>
            <person name="Woyke T."/>
            <person name="Wu D."/>
            <person name="Gronow S."/>
            <person name="Wellnitz S."/>
            <person name="Brambilla E."/>
            <person name="Klenk H.-P."/>
            <person name="Eisen J.A."/>
        </authorList>
    </citation>
    <scope>NUCLEOTIDE SEQUENCE [LARGE SCALE GENOMIC DNA]</scope>
    <source>
        <strain evidence="7">DSM 12168 / CIP 105900 / DD5/3</strain>
    </source>
</reference>
<keyword evidence="7" id="KW-1185">Reference proteome</keyword>
<dbReference type="InterPro" id="IPR000843">
    <property type="entry name" value="HTH_LacI"/>
</dbReference>
<dbReference type="CDD" id="cd01392">
    <property type="entry name" value="HTH_LacI"/>
    <property type="match status" value="1"/>
</dbReference>
<keyword evidence="1" id="KW-0678">Repressor</keyword>
<dbReference type="RefSeq" id="WP_013757629.1">
    <property type="nucleotide sequence ID" value="NC_015500.1"/>
</dbReference>
<dbReference type="STRING" id="906968.Trebr_0466"/>
<evidence type="ECO:0000313" key="6">
    <source>
        <dbReference type="EMBL" id="AEE15910.1"/>
    </source>
</evidence>
<keyword evidence="3" id="KW-0238">DNA-binding</keyword>
<dbReference type="SMART" id="SM00354">
    <property type="entry name" value="HTH_LACI"/>
    <property type="match status" value="1"/>
</dbReference>
<gene>
    <name evidence="6" type="ordered locus">Trebr_0466</name>
</gene>
<organism evidence="6 7">
    <name type="scientific">Treponema brennaborense (strain DSM 12168 / CIP 105900 / DD5/3)</name>
    <dbReference type="NCBI Taxonomy" id="906968"/>
    <lineage>
        <taxon>Bacteria</taxon>
        <taxon>Pseudomonadati</taxon>
        <taxon>Spirochaetota</taxon>
        <taxon>Spirochaetia</taxon>
        <taxon>Spirochaetales</taxon>
        <taxon>Treponemataceae</taxon>
        <taxon>Treponema</taxon>
    </lineage>
</organism>
<evidence type="ECO:0000313" key="7">
    <source>
        <dbReference type="Proteomes" id="UP000006546"/>
    </source>
</evidence>
<protein>
    <submittedName>
        <fullName evidence="6">Transcriptional regulator, LacI family</fullName>
    </submittedName>
</protein>